<dbReference type="OrthoDB" id="1496068at2"/>
<dbReference type="EMBL" id="CP034951">
    <property type="protein sequence ID" value="QAA82528.1"/>
    <property type="molecule type" value="Genomic_DNA"/>
</dbReference>
<evidence type="ECO:0000313" key="3">
    <source>
        <dbReference type="Proteomes" id="UP000285517"/>
    </source>
</evidence>
<reference evidence="2 3" key="1">
    <citation type="submission" date="2019-01" db="EMBL/GenBank/DDBJ databases">
        <title>Complete genome sequencing of Aequorivita sp. H23M31.</title>
        <authorList>
            <person name="Bae J.-W."/>
        </authorList>
    </citation>
    <scope>NUCLEOTIDE SEQUENCE [LARGE SCALE GENOMIC DNA]</scope>
    <source>
        <strain evidence="2 3">H23M31</strain>
    </source>
</reference>
<proteinExistence type="predicted"/>
<dbReference type="AlphaFoldDB" id="A0A410G5G2"/>
<gene>
    <name evidence="2" type="ORF">EI546_12720</name>
</gene>
<accession>A0A410G5G2</accession>
<sequence>MGLDNGNGVVPWVAAMNAQLNLTQAELGILEDYPELMDLFGQYFAASGNDADYGLIRSLINSVAINNSYQAVEFVFDLINFLIDTNYIVPEYTDINFPGKTDGMPFNWWNNSVWINNNIRINGLKPEEKPNAQEFILFALFPREAVFHIKNSMNALNTAQQLILDGTFTRIHNGKADAFRHTFWNALDASDFGVPITLLFTTAHETGAIVPNHPLEMEMDLHNNSIGAGIGAIYNTLTPSTIIKSVVINAMQNTSQILYLDPLANHDGENILPNSTLKSTNQ</sequence>
<evidence type="ECO:0000259" key="1">
    <source>
        <dbReference type="Pfam" id="PF22322"/>
    </source>
</evidence>
<protein>
    <recommendedName>
        <fullName evidence="1">DUF6973 domain-containing protein</fullName>
    </recommendedName>
</protein>
<evidence type="ECO:0000313" key="2">
    <source>
        <dbReference type="EMBL" id="QAA82528.1"/>
    </source>
</evidence>
<dbReference type="KEGG" id="aev:EI546_12720"/>
<dbReference type="RefSeq" id="WP_128250893.1">
    <property type="nucleotide sequence ID" value="NZ_CP034951.1"/>
</dbReference>
<feature type="domain" description="DUF6973" evidence="1">
    <location>
        <begin position="136"/>
        <end position="254"/>
    </location>
</feature>
<dbReference type="Pfam" id="PF22322">
    <property type="entry name" value="DUF6973"/>
    <property type="match status" value="1"/>
</dbReference>
<organism evidence="2 3">
    <name type="scientific">Aequorivita ciconiae</name>
    <dbReference type="NCBI Taxonomy" id="2494375"/>
    <lineage>
        <taxon>Bacteria</taxon>
        <taxon>Pseudomonadati</taxon>
        <taxon>Bacteroidota</taxon>
        <taxon>Flavobacteriia</taxon>
        <taxon>Flavobacteriales</taxon>
        <taxon>Flavobacteriaceae</taxon>
        <taxon>Aequorivita</taxon>
    </lineage>
</organism>
<name>A0A410G5G2_9FLAO</name>
<dbReference type="Proteomes" id="UP000285517">
    <property type="component" value="Chromosome"/>
</dbReference>
<dbReference type="InterPro" id="IPR054246">
    <property type="entry name" value="DUF6973"/>
</dbReference>
<keyword evidence="3" id="KW-1185">Reference proteome</keyword>